<dbReference type="AlphaFoldDB" id="A0AAV5KWN2"/>
<reference evidence="1 2" key="1">
    <citation type="journal article" date="2021" name="Commun. Biol.">
        <title>The genome of Shorea leprosula (Dipterocarpaceae) highlights the ecological relevance of drought in aseasonal tropical rainforests.</title>
        <authorList>
            <person name="Ng K.K.S."/>
            <person name="Kobayashi M.J."/>
            <person name="Fawcett J.A."/>
            <person name="Hatakeyama M."/>
            <person name="Paape T."/>
            <person name="Ng C.H."/>
            <person name="Ang C.C."/>
            <person name="Tnah L.H."/>
            <person name="Lee C.T."/>
            <person name="Nishiyama T."/>
            <person name="Sese J."/>
            <person name="O'Brien M.J."/>
            <person name="Copetti D."/>
            <person name="Mohd Noor M.I."/>
            <person name="Ong R.C."/>
            <person name="Putra M."/>
            <person name="Sireger I.Z."/>
            <person name="Indrioko S."/>
            <person name="Kosugi Y."/>
            <person name="Izuno A."/>
            <person name="Isagi Y."/>
            <person name="Lee S.L."/>
            <person name="Shimizu K.K."/>
        </authorList>
    </citation>
    <scope>NUCLEOTIDE SEQUENCE [LARGE SCALE GENOMIC DNA]</scope>
    <source>
        <strain evidence="1">214</strain>
    </source>
</reference>
<name>A0AAV5KWN2_9ROSI</name>
<evidence type="ECO:0000313" key="1">
    <source>
        <dbReference type="EMBL" id="GKV28963.1"/>
    </source>
</evidence>
<accession>A0AAV5KWN2</accession>
<dbReference type="EMBL" id="BPVZ01000081">
    <property type="protein sequence ID" value="GKV28963.1"/>
    <property type="molecule type" value="Genomic_DNA"/>
</dbReference>
<gene>
    <name evidence="1" type="ORF">SLEP1_g37945</name>
</gene>
<proteinExistence type="predicted"/>
<keyword evidence="2" id="KW-1185">Reference proteome</keyword>
<sequence length="74" mass="7592">MLSTCTPSAIASSMAASMSASMHRLLPTETLGGLTQHALYMARRAIGAPPEATPLAYPPRAAVGTRRPAAVDAV</sequence>
<evidence type="ECO:0000313" key="2">
    <source>
        <dbReference type="Proteomes" id="UP001054252"/>
    </source>
</evidence>
<comment type="caution">
    <text evidence="1">The sequence shown here is derived from an EMBL/GenBank/DDBJ whole genome shotgun (WGS) entry which is preliminary data.</text>
</comment>
<organism evidence="1 2">
    <name type="scientific">Rubroshorea leprosula</name>
    <dbReference type="NCBI Taxonomy" id="152421"/>
    <lineage>
        <taxon>Eukaryota</taxon>
        <taxon>Viridiplantae</taxon>
        <taxon>Streptophyta</taxon>
        <taxon>Embryophyta</taxon>
        <taxon>Tracheophyta</taxon>
        <taxon>Spermatophyta</taxon>
        <taxon>Magnoliopsida</taxon>
        <taxon>eudicotyledons</taxon>
        <taxon>Gunneridae</taxon>
        <taxon>Pentapetalae</taxon>
        <taxon>rosids</taxon>
        <taxon>malvids</taxon>
        <taxon>Malvales</taxon>
        <taxon>Dipterocarpaceae</taxon>
        <taxon>Rubroshorea</taxon>
    </lineage>
</organism>
<protein>
    <submittedName>
        <fullName evidence="1">Uncharacterized protein</fullName>
    </submittedName>
</protein>
<dbReference type="Proteomes" id="UP001054252">
    <property type="component" value="Unassembled WGS sequence"/>
</dbReference>